<dbReference type="Proteomes" id="UP000294662">
    <property type="component" value="Unassembled WGS sequence"/>
</dbReference>
<evidence type="ECO:0000313" key="3">
    <source>
        <dbReference type="EMBL" id="TDE34492.1"/>
    </source>
</evidence>
<proteinExistence type="predicted"/>
<name>A0A4R5EJC8_9RHOB</name>
<organism evidence="3 4">
    <name type="scientific">Antarcticimicrobium sediminis</name>
    <dbReference type="NCBI Taxonomy" id="2546227"/>
    <lineage>
        <taxon>Bacteria</taxon>
        <taxon>Pseudomonadati</taxon>
        <taxon>Pseudomonadota</taxon>
        <taxon>Alphaproteobacteria</taxon>
        <taxon>Rhodobacterales</taxon>
        <taxon>Paracoccaceae</taxon>
        <taxon>Antarcticimicrobium</taxon>
    </lineage>
</organism>
<accession>A0A4R5EJC8</accession>
<dbReference type="OrthoDB" id="7856745at2"/>
<gene>
    <name evidence="3" type="ORF">E1B25_19355</name>
</gene>
<feature type="signal peptide" evidence="1">
    <location>
        <begin position="1"/>
        <end position="31"/>
    </location>
</feature>
<evidence type="ECO:0000313" key="4">
    <source>
        <dbReference type="Proteomes" id="UP000294662"/>
    </source>
</evidence>
<feature type="chain" id="PRO_5020563893" evidence="1">
    <location>
        <begin position="32"/>
        <end position="123"/>
    </location>
</feature>
<sequence length="123" mass="13333">MSGLLGYKGRVKHFITLLLVLLACPALSQHAGGGSSGQNGGADHDRARSAVERNEILSLRQIFFGTQEQYGGRIIKVELEENHGLYVYKLKLITPQGRIVELEVDAATGLPVGTTEKDRGEDS</sequence>
<reference evidence="3 4" key="1">
    <citation type="submission" date="2019-03" db="EMBL/GenBank/DDBJ databases">
        <authorList>
            <person name="Zhang S."/>
        </authorList>
    </citation>
    <scope>NUCLEOTIDE SEQUENCE [LARGE SCALE GENOMIC DNA]</scope>
    <source>
        <strain evidence="3 4">S4J41</strain>
    </source>
</reference>
<protein>
    <submittedName>
        <fullName evidence="3">Peptidase</fullName>
    </submittedName>
</protein>
<dbReference type="AlphaFoldDB" id="A0A4R5EJC8"/>
<keyword evidence="4" id="KW-1185">Reference proteome</keyword>
<dbReference type="Pfam" id="PF03413">
    <property type="entry name" value="PepSY"/>
    <property type="match status" value="1"/>
</dbReference>
<feature type="domain" description="PepSY" evidence="2">
    <location>
        <begin position="67"/>
        <end position="109"/>
    </location>
</feature>
<dbReference type="EMBL" id="SMFP01000019">
    <property type="protein sequence ID" value="TDE34492.1"/>
    <property type="molecule type" value="Genomic_DNA"/>
</dbReference>
<keyword evidence="1" id="KW-0732">Signal</keyword>
<evidence type="ECO:0000256" key="1">
    <source>
        <dbReference type="SAM" id="SignalP"/>
    </source>
</evidence>
<comment type="caution">
    <text evidence="3">The sequence shown here is derived from an EMBL/GenBank/DDBJ whole genome shotgun (WGS) entry which is preliminary data.</text>
</comment>
<dbReference type="Gene3D" id="3.10.450.40">
    <property type="match status" value="1"/>
</dbReference>
<dbReference type="InterPro" id="IPR025711">
    <property type="entry name" value="PepSY"/>
</dbReference>
<evidence type="ECO:0000259" key="2">
    <source>
        <dbReference type="Pfam" id="PF03413"/>
    </source>
</evidence>